<keyword evidence="1" id="KW-0472">Membrane</keyword>
<keyword evidence="1" id="KW-0812">Transmembrane</keyword>
<sequence>MSELKEMAIAIARIVLGMVVLIEGLTVSVFIVYTSTIGGTYSDKIAAAYEDSYDNGYAQTYDVGYQEASDEAYDKGYDKGYEIGLETGSKAGVATHVELYNPTHKEMREFLARDKTDSNPFVIGEYVCSDFAAQLNNNAEANGIRVAYVRIRSREWGHAIVAFETVDRGLIMVRLLPEDCHRLDGCNPRSPLVPVPRIRCISMVSMWSSAVCPTATRLAPIDLAA</sequence>
<dbReference type="EMBL" id="BARV01002470">
    <property type="protein sequence ID" value="GAH92389.1"/>
    <property type="molecule type" value="Genomic_DNA"/>
</dbReference>
<reference evidence="2" key="1">
    <citation type="journal article" date="2014" name="Front. Microbiol.">
        <title>High frequency of phylogenetically diverse reductive dehalogenase-homologous genes in deep subseafloor sedimentary metagenomes.</title>
        <authorList>
            <person name="Kawai M."/>
            <person name="Futagami T."/>
            <person name="Toyoda A."/>
            <person name="Takaki Y."/>
            <person name="Nishi S."/>
            <person name="Hori S."/>
            <person name="Arai W."/>
            <person name="Tsubouchi T."/>
            <person name="Morono Y."/>
            <person name="Uchiyama I."/>
            <person name="Ito T."/>
            <person name="Fujiyama A."/>
            <person name="Inagaki F."/>
            <person name="Takami H."/>
        </authorList>
    </citation>
    <scope>NUCLEOTIDE SEQUENCE</scope>
    <source>
        <strain evidence="2">Expedition CK06-06</strain>
    </source>
</reference>
<evidence type="ECO:0000256" key="1">
    <source>
        <dbReference type="SAM" id="Phobius"/>
    </source>
</evidence>
<gene>
    <name evidence="2" type="ORF">S06H3_06368</name>
</gene>
<dbReference type="AlphaFoldDB" id="X1KQH4"/>
<comment type="caution">
    <text evidence="2">The sequence shown here is derived from an EMBL/GenBank/DDBJ whole genome shotgun (WGS) entry which is preliminary data.</text>
</comment>
<feature type="transmembrane region" description="Helical" evidence="1">
    <location>
        <begin position="12"/>
        <end position="33"/>
    </location>
</feature>
<protein>
    <submittedName>
        <fullName evidence="2">Uncharacterized protein</fullName>
    </submittedName>
</protein>
<accession>X1KQH4</accession>
<evidence type="ECO:0000313" key="2">
    <source>
        <dbReference type="EMBL" id="GAH92389.1"/>
    </source>
</evidence>
<keyword evidence="1" id="KW-1133">Transmembrane helix</keyword>
<name>X1KQH4_9ZZZZ</name>
<organism evidence="2">
    <name type="scientific">marine sediment metagenome</name>
    <dbReference type="NCBI Taxonomy" id="412755"/>
    <lineage>
        <taxon>unclassified sequences</taxon>
        <taxon>metagenomes</taxon>
        <taxon>ecological metagenomes</taxon>
    </lineage>
</organism>
<proteinExistence type="predicted"/>